<comment type="subunit">
    <text evidence="5">Part of the 50S ribosomal subunit; part of the 5S rRNA/L5/L18/L25 subcomplex. Contacts the 5S rRNA. Binds to the 5S rRNA independently of L5 and L18.</text>
</comment>
<feature type="domain" description="Large ribosomal subunit protein bL25 L25" evidence="7">
    <location>
        <begin position="5"/>
        <end position="91"/>
    </location>
</feature>
<sequence>MAVLLKVNERAVRPRSLKKQLREEGIIPAVVYGNGMTTTSISIDEKELMKAIKENGQNAVYTLDINGTKTPTLIFDQQQDTFNRRWLHVEFLAVDMSEKTELEAEVLLTGTPKGVKVGGSLGQNLYTVLVSATPDNIPDVIEVDVSELEIGDAITLGDLPKNDKYDIVMDMEEQIAIVEEPRVHEEEETDGVAAAPEVIGEKE</sequence>
<dbReference type="PANTHER" id="PTHR33284">
    <property type="entry name" value="RIBOSOMAL PROTEIN L25/GLN-TRNA SYNTHETASE, ANTI-CODON-BINDING DOMAIN-CONTAINING PROTEIN"/>
    <property type="match status" value="1"/>
</dbReference>
<keyword evidence="4 5" id="KW-0687">Ribonucleoprotein</keyword>
<evidence type="ECO:0000259" key="7">
    <source>
        <dbReference type="Pfam" id="PF01386"/>
    </source>
</evidence>
<dbReference type="Gene3D" id="2.170.120.20">
    <property type="entry name" value="Ribosomal protein L25, beta domain"/>
    <property type="match status" value="1"/>
</dbReference>
<comment type="similarity">
    <text evidence="5">Belongs to the bacterial ribosomal protein bL25 family. CTC subfamily.</text>
</comment>
<keyword evidence="10" id="KW-1185">Reference proteome</keyword>
<dbReference type="SUPFAM" id="SSF50715">
    <property type="entry name" value="Ribosomal protein L25-like"/>
    <property type="match status" value="1"/>
</dbReference>
<evidence type="ECO:0000313" key="10">
    <source>
        <dbReference type="Proteomes" id="UP000287101"/>
    </source>
</evidence>
<protein>
    <recommendedName>
        <fullName evidence="5">Large ribosomal subunit protein bL25</fullName>
    </recommendedName>
    <alternativeName>
        <fullName evidence="5">General stress protein CTC</fullName>
    </alternativeName>
</protein>
<feature type="region of interest" description="Disordered" evidence="6">
    <location>
        <begin position="182"/>
        <end position="203"/>
    </location>
</feature>
<accession>A0A430A3X7</accession>
<dbReference type="NCBIfam" id="NF004133">
    <property type="entry name" value="PRK05618.2-4"/>
    <property type="match status" value="1"/>
</dbReference>
<dbReference type="InterPro" id="IPR020930">
    <property type="entry name" value="Ribosomal_uL5_bac-type"/>
</dbReference>
<dbReference type="Gene3D" id="2.40.240.10">
    <property type="entry name" value="Ribosomal Protein L25, Chain P"/>
    <property type="match status" value="1"/>
</dbReference>
<evidence type="ECO:0000259" key="8">
    <source>
        <dbReference type="Pfam" id="PF14693"/>
    </source>
</evidence>
<dbReference type="HAMAP" id="MF_01334">
    <property type="entry name" value="Ribosomal_bL25_CTC"/>
    <property type="match status" value="1"/>
</dbReference>
<dbReference type="InterPro" id="IPR029751">
    <property type="entry name" value="Ribosomal_L25_dom"/>
</dbReference>
<evidence type="ECO:0000256" key="5">
    <source>
        <dbReference type="HAMAP-Rule" id="MF_01334"/>
    </source>
</evidence>
<dbReference type="GO" id="GO:0008097">
    <property type="term" value="F:5S rRNA binding"/>
    <property type="evidence" value="ECO:0007669"/>
    <property type="project" value="InterPro"/>
</dbReference>
<evidence type="ECO:0000313" key="9">
    <source>
        <dbReference type="EMBL" id="RSU01347.1"/>
    </source>
</evidence>
<dbReference type="Proteomes" id="UP000287101">
    <property type="component" value="Unassembled WGS sequence"/>
</dbReference>
<dbReference type="Pfam" id="PF01386">
    <property type="entry name" value="Ribosomal_L25p"/>
    <property type="match status" value="1"/>
</dbReference>
<evidence type="ECO:0000256" key="4">
    <source>
        <dbReference type="ARBA" id="ARBA00023274"/>
    </source>
</evidence>
<dbReference type="PANTHER" id="PTHR33284:SF1">
    <property type="entry name" value="RIBOSOMAL PROTEIN L25_GLN-TRNA SYNTHETASE, ANTI-CODON-BINDING DOMAIN-CONTAINING PROTEIN"/>
    <property type="match status" value="1"/>
</dbReference>
<keyword evidence="2 5" id="KW-0694">RNA-binding</keyword>
<dbReference type="OrthoDB" id="9790002at2"/>
<dbReference type="RefSeq" id="WP_126832932.1">
    <property type="nucleotide sequence ID" value="NZ_CBCRYB010000011.1"/>
</dbReference>
<evidence type="ECO:0000256" key="2">
    <source>
        <dbReference type="ARBA" id="ARBA00022884"/>
    </source>
</evidence>
<dbReference type="InterPro" id="IPR011035">
    <property type="entry name" value="Ribosomal_bL25/Gln-tRNA_synth"/>
</dbReference>
<dbReference type="CDD" id="cd00495">
    <property type="entry name" value="Ribosomal_L25_TL5_CTC"/>
    <property type="match status" value="1"/>
</dbReference>
<dbReference type="InterPro" id="IPR037121">
    <property type="entry name" value="Ribosomal_bL25_C"/>
</dbReference>
<dbReference type="NCBIfam" id="TIGR00731">
    <property type="entry name" value="bL25_bact_ctc"/>
    <property type="match status" value="1"/>
</dbReference>
<reference evidence="9 10" key="1">
    <citation type="submission" date="2017-05" db="EMBL/GenBank/DDBJ databases">
        <title>Vagococcus spp. assemblies.</title>
        <authorList>
            <person name="Gulvik C.A."/>
        </authorList>
    </citation>
    <scope>NUCLEOTIDE SEQUENCE [LARGE SCALE GENOMIC DNA]</scope>
    <source>
        <strain evidence="9 10">CCUG 41755</strain>
    </source>
</reference>
<keyword evidence="3 5" id="KW-0689">Ribosomal protein</keyword>
<dbReference type="GO" id="GO:0003735">
    <property type="term" value="F:structural constituent of ribosome"/>
    <property type="evidence" value="ECO:0007669"/>
    <property type="project" value="InterPro"/>
</dbReference>
<dbReference type="InterPro" id="IPR020056">
    <property type="entry name" value="Rbsml_bL25/Gln-tRNA_synth_N"/>
</dbReference>
<dbReference type="AlphaFoldDB" id="A0A430A3X7"/>
<keyword evidence="1 5" id="KW-0699">rRNA-binding</keyword>
<proteinExistence type="inferred from homology"/>
<organism evidence="9 10">
    <name type="scientific">Vagococcus fessus</name>
    <dbReference type="NCBI Taxonomy" id="120370"/>
    <lineage>
        <taxon>Bacteria</taxon>
        <taxon>Bacillati</taxon>
        <taxon>Bacillota</taxon>
        <taxon>Bacilli</taxon>
        <taxon>Lactobacillales</taxon>
        <taxon>Enterococcaceae</taxon>
        <taxon>Vagococcus</taxon>
    </lineage>
</organism>
<dbReference type="GO" id="GO:0022625">
    <property type="term" value="C:cytosolic large ribosomal subunit"/>
    <property type="evidence" value="ECO:0007669"/>
    <property type="project" value="TreeGrafter"/>
</dbReference>
<gene>
    <name evidence="5" type="primary">rplY</name>
    <name evidence="5" type="synonym">ctc</name>
    <name evidence="9" type="ORF">CBF31_10895</name>
</gene>
<name>A0A430A3X7_9ENTE</name>
<dbReference type="InterPro" id="IPR020057">
    <property type="entry name" value="Ribosomal_bL25_b-dom"/>
</dbReference>
<comment type="caution">
    <text evidence="9">The sequence shown here is derived from an EMBL/GenBank/DDBJ whole genome shotgun (WGS) entry which is preliminary data.</text>
</comment>
<evidence type="ECO:0000256" key="3">
    <source>
        <dbReference type="ARBA" id="ARBA00022980"/>
    </source>
</evidence>
<comment type="function">
    <text evidence="5">This is one of the proteins that binds to the 5S RNA in the ribosome where it forms part of the central protuberance.</text>
</comment>
<dbReference type="EMBL" id="NGJY01000006">
    <property type="protein sequence ID" value="RSU01347.1"/>
    <property type="molecule type" value="Genomic_DNA"/>
</dbReference>
<dbReference type="InterPro" id="IPR001021">
    <property type="entry name" value="Ribosomal_bL25_long"/>
</dbReference>
<feature type="domain" description="Large ribosomal subunit protein bL25 beta" evidence="8">
    <location>
        <begin position="100"/>
        <end position="182"/>
    </location>
</feature>
<evidence type="ECO:0000256" key="6">
    <source>
        <dbReference type="SAM" id="MobiDB-lite"/>
    </source>
</evidence>
<dbReference type="Pfam" id="PF14693">
    <property type="entry name" value="Ribosomal_TL5_C"/>
    <property type="match status" value="1"/>
</dbReference>
<evidence type="ECO:0000256" key="1">
    <source>
        <dbReference type="ARBA" id="ARBA00022730"/>
    </source>
</evidence>
<dbReference type="GO" id="GO:0006412">
    <property type="term" value="P:translation"/>
    <property type="evidence" value="ECO:0007669"/>
    <property type="project" value="UniProtKB-UniRule"/>
</dbReference>